<dbReference type="EMBL" id="JAPQKP010000006">
    <property type="protein sequence ID" value="KAJ5184735.1"/>
    <property type="molecule type" value="Genomic_DNA"/>
</dbReference>
<proteinExistence type="predicted"/>
<reference evidence="2" key="1">
    <citation type="submission" date="2022-11" db="EMBL/GenBank/DDBJ databases">
        <authorList>
            <person name="Petersen C."/>
        </authorList>
    </citation>
    <scope>NUCLEOTIDE SEQUENCE</scope>
    <source>
        <strain evidence="2">IBT 16849</strain>
    </source>
</reference>
<organism evidence="2 3">
    <name type="scientific">Penicillium cf. griseofulvum</name>
    <dbReference type="NCBI Taxonomy" id="2972120"/>
    <lineage>
        <taxon>Eukaryota</taxon>
        <taxon>Fungi</taxon>
        <taxon>Dikarya</taxon>
        <taxon>Ascomycota</taxon>
        <taxon>Pezizomycotina</taxon>
        <taxon>Eurotiomycetes</taxon>
        <taxon>Eurotiomycetidae</taxon>
        <taxon>Eurotiales</taxon>
        <taxon>Aspergillaceae</taxon>
        <taxon>Penicillium</taxon>
    </lineage>
</organism>
<sequence length="75" mass="8259">MSSITQQLSAVIHEILLVVVSRKWATAVLQIRSGGPLPQRWPTFSGDYEADATATLSPRSSEIDDRQSLHALRQA</sequence>
<evidence type="ECO:0000256" key="1">
    <source>
        <dbReference type="SAM" id="MobiDB-lite"/>
    </source>
</evidence>
<name>A0A9W9M0N4_9EURO</name>
<reference evidence="2" key="2">
    <citation type="journal article" date="2023" name="IMA Fungus">
        <title>Comparative genomic study of the Penicillium genus elucidates a diverse pangenome and 15 lateral gene transfer events.</title>
        <authorList>
            <person name="Petersen C."/>
            <person name="Sorensen T."/>
            <person name="Nielsen M.R."/>
            <person name="Sondergaard T.E."/>
            <person name="Sorensen J.L."/>
            <person name="Fitzpatrick D.A."/>
            <person name="Frisvad J.C."/>
            <person name="Nielsen K.L."/>
        </authorList>
    </citation>
    <scope>NUCLEOTIDE SEQUENCE</scope>
    <source>
        <strain evidence="2">IBT 16849</strain>
    </source>
</reference>
<accession>A0A9W9M0N4</accession>
<protein>
    <submittedName>
        <fullName evidence="2">Uncharacterized protein</fullName>
    </submittedName>
</protein>
<comment type="caution">
    <text evidence="2">The sequence shown here is derived from an EMBL/GenBank/DDBJ whole genome shotgun (WGS) entry which is preliminary data.</text>
</comment>
<feature type="region of interest" description="Disordered" evidence="1">
    <location>
        <begin position="55"/>
        <end position="75"/>
    </location>
</feature>
<evidence type="ECO:0000313" key="2">
    <source>
        <dbReference type="EMBL" id="KAJ5184735.1"/>
    </source>
</evidence>
<keyword evidence="3" id="KW-1185">Reference proteome</keyword>
<dbReference type="AlphaFoldDB" id="A0A9W9M0N4"/>
<evidence type="ECO:0000313" key="3">
    <source>
        <dbReference type="Proteomes" id="UP001150879"/>
    </source>
</evidence>
<dbReference type="Proteomes" id="UP001150879">
    <property type="component" value="Unassembled WGS sequence"/>
</dbReference>
<gene>
    <name evidence="2" type="ORF">N7472_009575</name>
</gene>